<evidence type="ECO:0008006" key="3">
    <source>
        <dbReference type="Google" id="ProtNLM"/>
    </source>
</evidence>
<dbReference type="AlphaFoldDB" id="A0A7X0PIL4"/>
<evidence type="ECO:0000313" key="1">
    <source>
        <dbReference type="EMBL" id="MBB6562086.1"/>
    </source>
</evidence>
<keyword evidence="2" id="KW-1185">Reference proteome</keyword>
<accession>A0A7X0PIL4</accession>
<dbReference type="RefSeq" id="WP_184861757.1">
    <property type="nucleotide sequence ID" value="NZ_JACHLK010000011.1"/>
</dbReference>
<proteinExistence type="predicted"/>
<evidence type="ECO:0000313" key="2">
    <source>
        <dbReference type="Proteomes" id="UP000575083"/>
    </source>
</evidence>
<gene>
    <name evidence="1" type="ORF">HNP48_004795</name>
</gene>
<dbReference type="Proteomes" id="UP000575083">
    <property type="component" value="Unassembled WGS sequence"/>
</dbReference>
<comment type="caution">
    <text evidence="1">The sequence shown here is derived from an EMBL/GenBank/DDBJ whole genome shotgun (WGS) entry which is preliminary data.</text>
</comment>
<dbReference type="EMBL" id="JACHLK010000011">
    <property type="protein sequence ID" value="MBB6562086.1"/>
    <property type="molecule type" value="Genomic_DNA"/>
</dbReference>
<protein>
    <recommendedName>
        <fullName evidence="3">Immunity protein 49</fullName>
    </recommendedName>
</protein>
<reference evidence="1 2" key="1">
    <citation type="submission" date="2020-08" db="EMBL/GenBank/DDBJ databases">
        <title>Functional genomics of gut bacteria from endangered species of beetles.</title>
        <authorList>
            <person name="Carlos-Shanley C."/>
        </authorList>
    </citation>
    <scope>NUCLEOTIDE SEQUENCE [LARGE SCALE GENOMIC DNA]</scope>
    <source>
        <strain evidence="1 2">S00198</strain>
    </source>
</reference>
<name>A0A7X0PIL4_9BURK</name>
<organism evidence="1 2">
    <name type="scientific">Acidovorax soli</name>
    <dbReference type="NCBI Taxonomy" id="592050"/>
    <lineage>
        <taxon>Bacteria</taxon>
        <taxon>Pseudomonadati</taxon>
        <taxon>Pseudomonadota</taxon>
        <taxon>Betaproteobacteria</taxon>
        <taxon>Burkholderiales</taxon>
        <taxon>Comamonadaceae</taxon>
        <taxon>Acidovorax</taxon>
    </lineage>
</organism>
<sequence>MPGNTSPDKALAKLQQWLAHPGNRATLLERPERALTEYAALPVRRFSNAHTEKAAGYIRSPSTVCMDSMGYWLQAEAIHAWAAQGTDPAPAWCRAAAWRLWGMAVQCARLEGGEIREPHIQSDKAAEVLYLLAAVGDRLRCAQWGQRMLALRAAGHLQDAGSKSGPFALSLLTHWLTPAQAQPVSAFCMPYMVDTSGACAAYQGLIDHLHADSGSPALGTALQAAAEAHQQETRVTTDEETFDFDAFHDMVVAMELLGWLRIRSWLGHAPPPGWPAPPLHAASALSANWWAHERQTEADPLLVRVMHRVQQVLPGREMLAREFAPLPPDPSPAP</sequence>